<sequence>MQLRKNWTFLIFQFSGDSDVSQVPSVLMAVNGSSVQLNCTHKKDSSFVQMYWYRQRPGQTMTLIVFTSTLSSKHDYADSDPNKFPAIKTVPESGSLTVNNVESDDSAVYFCSVRQHTTVFYLPSKRIQSELYKKLSRLFQALSLQSAGVAVEQSTSHQIKFAHS</sequence>
<dbReference type="InterPro" id="IPR050413">
    <property type="entry name" value="TCR_beta_variable"/>
</dbReference>
<dbReference type="GO" id="GO:0007166">
    <property type="term" value="P:cell surface receptor signaling pathway"/>
    <property type="evidence" value="ECO:0007669"/>
    <property type="project" value="TreeGrafter"/>
</dbReference>
<dbReference type="InterPro" id="IPR013106">
    <property type="entry name" value="Ig_V-set"/>
</dbReference>
<name>A0A672MVF6_SINGR</name>
<dbReference type="PROSITE" id="PS50835">
    <property type="entry name" value="IG_LIKE"/>
    <property type="match status" value="1"/>
</dbReference>
<dbReference type="Pfam" id="PF07686">
    <property type="entry name" value="V-set"/>
    <property type="match status" value="1"/>
</dbReference>
<dbReference type="CDD" id="cd00099">
    <property type="entry name" value="IgV"/>
    <property type="match status" value="1"/>
</dbReference>
<feature type="domain" description="Ig-like" evidence="3">
    <location>
        <begin position="18"/>
        <end position="128"/>
    </location>
</feature>
<dbReference type="SUPFAM" id="SSF48726">
    <property type="entry name" value="Immunoglobulin"/>
    <property type="match status" value="1"/>
</dbReference>
<dbReference type="InterPro" id="IPR036179">
    <property type="entry name" value="Ig-like_dom_sf"/>
</dbReference>
<keyword evidence="5" id="KW-1185">Reference proteome</keyword>
<evidence type="ECO:0000259" key="3">
    <source>
        <dbReference type="PROSITE" id="PS50835"/>
    </source>
</evidence>
<evidence type="ECO:0000256" key="1">
    <source>
        <dbReference type="ARBA" id="ARBA00022729"/>
    </source>
</evidence>
<accession>A0A672MVF6</accession>
<reference evidence="4" key="2">
    <citation type="submission" date="2025-09" db="UniProtKB">
        <authorList>
            <consortium name="Ensembl"/>
        </authorList>
    </citation>
    <scope>IDENTIFICATION</scope>
</reference>
<evidence type="ECO:0000313" key="5">
    <source>
        <dbReference type="Proteomes" id="UP000472262"/>
    </source>
</evidence>
<reference evidence="4" key="1">
    <citation type="submission" date="2025-08" db="UniProtKB">
        <authorList>
            <consortium name="Ensembl"/>
        </authorList>
    </citation>
    <scope>IDENTIFICATION</scope>
</reference>
<dbReference type="Proteomes" id="UP000472262">
    <property type="component" value="Unassembled WGS sequence"/>
</dbReference>
<evidence type="ECO:0000256" key="2">
    <source>
        <dbReference type="ARBA" id="ARBA00022859"/>
    </source>
</evidence>
<dbReference type="InterPro" id="IPR013783">
    <property type="entry name" value="Ig-like_fold"/>
</dbReference>
<dbReference type="AlphaFoldDB" id="A0A672MVF6"/>
<dbReference type="GO" id="GO:0002376">
    <property type="term" value="P:immune system process"/>
    <property type="evidence" value="ECO:0007669"/>
    <property type="project" value="UniProtKB-KW"/>
</dbReference>
<dbReference type="PANTHER" id="PTHR23268">
    <property type="entry name" value="T-CELL RECEPTOR BETA CHAIN"/>
    <property type="match status" value="1"/>
</dbReference>
<dbReference type="PANTHER" id="PTHR23268:SF102">
    <property type="entry name" value="IMMUNOGLOBULIN V-SET DOMAIN-CONTAINING PROTEIN"/>
    <property type="match status" value="1"/>
</dbReference>
<dbReference type="GO" id="GO:0005886">
    <property type="term" value="C:plasma membrane"/>
    <property type="evidence" value="ECO:0007669"/>
    <property type="project" value="TreeGrafter"/>
</dbReference>
<organism evidence="4 5">
    <name type="scientific">Sinocyclocheilus grahami</name>
    <name type="common">Dianchi golden-line fish</name>
    <name type="synonym">Barbus grahami</name>
    <dbReference type="NCBI Taxonomy" id="75366"/>
    <lineage>
        <taxon>Eukaryota</taxon>
        <taxon>Metazoa</taxon>
        <taxon>Chordata</taxon>
        <taxon>Craniata</taxon>
        <taxon>Vertebrata</taxon>
        <taxon>Euteleostomi</taxon>
        <taxon>Actinopterygii</taxon>
        <taxon>Neopterygii</taxon>
        <taxon>Teleostei</taxon>
        <taxon>Ostariophysi</taxon>
        <taxon>Cypriniformes</taxon>
        <taxon>Cyprinidae</taxon>
        <taxon>Cyprininae</taxon>
        <taxon>Sinocyclocheilus</taxon>
    </lineage>
</organism>
<evidence type="ECO:0000313" key="4">
    <source>
        <dbReference type="Ensembl" id="ENSSGRP00000042676.1"/>
    </source>
</evidence>
<proteinExistence type="predicted"/>
<keyword evidence="2" id="KW-0391">Immunity</keyword>
<dbReference type="InterPro" id="IPR003599">
    <property type="entry name" value="Ig_sub"/>
</dbReference>
<keyword evidence="1" id="KW-0732">Signal</keyword>
<protein>
    <recommendedName>
        <fullName evidence="3">Ig-like domain-containing protein</fullName>
    </recommendedName>
</protein>
<dbReference type="SMART" id="SM00409">
    <property type="entry name" value="IG"/>
    <property type="match status" value="1"/>
</dbReference>
<dbReference type="InterPro" id="IPR007110">
    <property type="entry name" value="Ig-like_dom"/>
</dbReference>
<dbReference type="Gene3D" id="2.60.40.10">
    <property type="entry name" value="Immunoglobulins"/>
    <property type="match status" value="1"/>
</dbReference>
<dbReference type="Ensembl" id="ENSSGRT00000045723.1">
    <property type="protein sequence ID" value="ENSSGRP00000042676.1"/>
    <property type="gene ID" value="ENSSGRG00000023122.1"/>
</dbReference>
<dbReference type="SMART" id="SM00406">
    <property type="entry name" value="IGv"/>
    <property type="match status" value="1"/>
</dbReference>